<keyword evidence="2" id="KW-0690">Ribosome biogenesis</keyword>
<feature type="region of interest" description="Disordered" evidence="5">
    <location>
        <begin position="547"/>
        <end position="577"/>
    </location>
</feature>
<dbReference type="InterPro" id="IPR030387">
    <property type="entry name" value="G_Bms1/Tsr1_dom"/>
</dbReference>
<dbReference type="SMART" id="SM01362">
    <property type="entry name" value="DUF663"/>
    <property type="match status" value="1"/>
</dbReference>
<feature type="region of interest" description="Disordered" evidence="5">
    <location>
        <begin position="510"/>
        <end position="530"/>
    </location>
</feature>
<feature type="coiled-coil region" evidence="4">
    <location>
        <begin position="836"/>
        <end position="866"/>
    </location>
</feature>
<evidence type="ECO:0000256" key="4">
    <source>
        <dbReference type="SAM" id="Coils"/>
    </source>
</evidence>
<evidence type="ECO:0000256" key="1">
    <source>
        <dbReference type="ARBA" id="ARBA00004604"/>
    </source>
</evidence>
<dbReference type="GO" id="GO:0005730">
    <property type="term" value="C:nucleolus"/>
    <property type="evidence" value="ECO:0007669"/>
    <property type="project" value="UniProtKB-SubCell"/>
</dbReference>
<comment type="subcellular location">
    <subcellularLocation>
        <location evidence="1">Nucleus</location>
        <location evidence="1">Nucleolus</location>
    </subcellularLocation>
</comment>
<dbReference type="SMART" id="SM00785">
    <property type="entry name" value="AARP2CN"/>
    <property type="match status" value="1"/>
</dbReference>
<proteinExistence type="predicted"/>
<comment type="caution">
    <text evidence="7">The sequence shown here is derived from an EMBL/GenBank/DDBJ whole genome shotgun (WGS) entry which is preliminary data.</text>
</comment>
<dbReference type="InterPro" id="IPR007034">
    <property type="entry name" value="BMS1_TSR1_C"/>
</dbReference>
<dbReference type="Pfam" id="PF08142">
    <property type="entry name" value="AARP2CN"/>
    <property type="match status" value="1"/>
</dbReference>
<feature type="region of interest" description="Disordered" evidence="5">
    <location>
        <begin position="35"/>
        <end position="63"/>
    </location>
</feature>
<feature type="compositionally biased region" description="Basic and acidic residues" evidence="5">
    <location>
        <begin position="471"/>
        <end position="489"/>
    </location>
</feature>
<dbReference type="PROSITE" id="PS51714">
    <property type="entry name" value="G_BMS1"/>
    <property type="match status" value="1"/>
</dbReference>
<dbReference type="GO" id="GO:0030686">
    <property type="term" value="C:90S preribosome"/>
    <property type="evidence" value="ECO:0007669"/>
    <property type="project" value="TreeGrafter"/>
</dbReference>
<dbReference type="PANTHER" id="PTHR12858:SF2">
    <property type="entry name" value="RIBOSOME BIOGENESIS PROTEIN BMS1 HOMOLOG"/>
    <property type="match status" value="1"/>
</dbReference>
<reference evidence="7 8" key="1">
    <citation type="journal article" date="2015" name="Mol. Biochem. Parasitol.">
        <title>Identification of polymorphic genes for use in assemblage B genotyping assays through comparative genomics of multiple assemblage B Giardia duodenalis isolates.</title>
        <authorList>
            <person name="Wielinga C."/>
            <person name="Thompson R.C."/>
            <person name="Monis P."/>
            <person name="Ryan U."/>
        </authorList>
    </citation>
    <scope>NUCLEOTIDE SEQUENCE [LARGE SCALE GENOMIC DNA]</scope>
    <source>
        <strain evidence="7 8">BAH15c1</strain>
    </source>
</reference>
<feature type="compositionally biased region" description="Basic and acidic residues" evidence="5">
    <location>
        <begin position="452"/>
        <end position="463"/>
    </location>
</feature>
<sequence length="1314" mass="148836">MFCSYVNILNKLLNSASPLKKTCCESLIIEMSDRQVTDEQENTKHKSTKSTRGRKNKQKKRENVREAIKNGTRPHHVNMKAYSFQSVVAARRVIQRQANALQRAARLPYVARYGDYPPPDLVAVIGPKGVGKTTLTKALVRVVGGYSVSDPIGPITVVASKTKRITFYDVPASIPAILDISKLVNLVIIVVNAKVGLEVEHYEYLNILQATGFPRVFTVFTHLDEFSKARAMRNEKVRLRERIWKEVYPGSRVFYMNGLAYGRTYHKTDMALLARILSRQEYKLGLNWRDNHAGVLIDRIEDITDPGLLSKVNQEKNKLVKHKLLVYGYVRGTYMDPAQHFCIPGAGNVIVKSMKPLPDPCRCFEQQKKDGDARRSLSSKTKTVYAPFSNMGDVFHDKDGLWLRIHETGVQWKDKDEDELPAGLKMLRNLEELDPQEKDKAMLGIRLMDDSDRELDSQQHQTDEPECSSEADTKEESISQQQDKEHEEEIGQSSDEEENAFLRDAQLVQQDSSAKQAEHGNDHLSFEESSENVADIDYDMMMIGRKAASTDSDSADTAADSVSASEPGNEPSNGEAATEEMHALADDVYASIRLATPVGAKIALEDLVYNMDGILAEMKANGVSPAMTRTTRSAAVMSKLVPLFDDDGPDLYRGSAVTIDKFSLLPIYDPEKAMQFDGLVARSGGSALYTGVSLAGKNFYKLESYRDISNVIPKDAVYSQAFTETLQGSSRKQLSGLHLADIDWKRTKNSVCTGDWDMAKILDAVLHGEVYKGKEHRRDGSGCVHVAEDGVLEIGYQAAPEQDTTEPTHQAGLKYTLPRSKHGKHTNQSVADKKLANDANELLEGLELNNDGIEKNQREMDEAKERESAFAKAFTDESRFPPGTYLRIELEGIDHEFAKNYASVNPLVLGVVLPGEQNYGYITAKVKRHRWHDKILKTKNPVFVSCGWKRYQTVPYYSMEQQGSMADINTDEVTEAGRHRMLKYTPENMYCYCTFWGPIVPANTGFLFFDTVDDTQRSFRIGATGTVVNTGLKHMVYKKLKLVGAVNKVFRNTAFIEKLFTSKLEAMAFIGAGIRTVSGIRGIIKKAEKQPEGLVRATFEDKVAHSDIVFLRTYVPITIIKFCYEMLNHYYVYDDYTREYIIPGEKKSRHEQPLRIKTFAELRHERNLPIPINPDSIYVQKTARVVDQFIEDEHRDELLNMVPTRLLKALPFENQREIVIAKNKPDLIKDEFLKSLADGSGAEHEREKVLNDLLVVKKDQDRKQLEMQKKEEEDKKIEEEIKAMHIREKTKELRKRKRIVRQKHEEKRISAKKI</sequence>
<dbReference type="VEuPathDB" id="GiardiaDB:QR46_0895"/>
<evidence type="ECO:0000313" key="7">
    <source>
        <dbReference type="EMBL" id="KWX15092.1"/>
    </source>
</evidence>
<dbReference type="InterPro" id="IPR012948">
    <property type="entry name" value="AARP2CN"/>
</dbReference>
<dbReference type="SUPFAM" id="SSF52540">
    <property type="entry name" value="P-loop containing nucleoside triphosphate hydrolases"/>
    <property type="match status" value="2"/>
</dbReference>
<evidence type="ECO:0000259" key="6">
    <source>
        <dbReference type="PROSITE" id="PS51714"/>
    </source>
</evidence>
<gene>
    <name evidence="7" type="ORF">QR46_0895</name>
</gene>
<dbReference type="GO" id="GO:0000479">
    <property type="term" value="P:endonucleolytic cleavage of tricistronic rRNA transcript (SSU-rRNA, 5.8S rRNA, LSU-rRNA)"/>
    <property type="evidence" value="ECO:0007669"/>
    <property type="project" value="TreeGrafter"/>
</dbReference>
<dbReference type="EMBL" id="JXTI01000015">
    <property type="protein sequence ID" value="KWX15092.1"/>
    <property type="molecule type" value="Genomic_DNA"/>
</dbReference>
<dbReference type="Gene3D" id="3.40.50.300">
    <property type="entry name" value="P-loop containing nucleotide triphosphate hydrolases"/>
    <property type="match status" value="1"/>
</dbReference>
<dbReference type="GO" id="GO:0034511">
    <property type="term" value="F:U3 snoRNA binding"/>
    <property type="evidence" value="ECO:0007669"/>
    <property type="project" value="TreeGrafter"/>
</dbReference>
<evidence type="ECO:0000313" key="8">
    <source>
        <dbReference type="Proteomes" id="UP000070089"/>
    </source>
</evidence>
<evidence type="ECO:0000256" key="5">
    <source>
        <dbReference type="SAM" id="MobiDB-lite"/>
    </source>
</evidence>
<accession>A0A132NZF9</accession>
<evidence type="ECO:0000256" key="3">
    <source>
        <dbReference type="ARBA" id="ARBA00023242"/>
    </source>
</evidence>
<feature type="compositionally biased region" description="Basic and acidic residues" evidence="5">
    <location>
        <begin position="516"/>
        <end position="526"/>
    </location>
</feature>
<dbReference type="Pfam" id="PF04950">
    <property type="entry name" value="RIBIOP_C"/>
    <property type="match status" value="1"/>
</dbReference>
<feature type="compositionally biased region" description="Basic and acidic residues" evidence="5">
    <location>
        <begin position="35"/>
        <end position="44"/>
    </location>
</feature>
<keyword evidence="4" id="KW-0175">Coiled coil</keyword>
<dbReference type="InterPro" id="IPR039761">
    <property type="entry name" value="Bms1/Tsr1"/>
</dbReference>
<dbReference type="GO" id="GO:0000462">
    <property type="term" value="P:maturation of SSU-rRNA from tricistronic rRNA transcript (SSU-rRNA, 5.8S rRNA, LSU-rRNA)"/>
    <property type="evidence" value="ECO:0007669"/>
    <property type="project" value="TreeGrafter"/>
</dbReference>
<dbReference type="Proteomes" id="UP000070089">
    <property type="component" value="Unassembled WGS sequence"/>
</dbReference>
<dbReference type="OrthoDB" id="10260897at2759"/>
<dbReference type="InterPro" id="IPR027417">
    <property type="entry name" value="P-loop_NTPase"/>
</dbReference>
<evidence type="ECO:0000256" key="2">
    <source>
        <dbReference type="ARBA" id="ARBA00022517"/>
    </source>
</evidence>
<feature type="coiled-coil region" evidence="4">
    <location>
        <begin position="1255"/>
        <end position="1287"/>
    </location>
</feature>
<name>A0A132NZF9_GIAIN</name>
<feature type="region of interest" description="Disordered" evidence="5">
    <location>
        <begin position="452"/>
        <end position="497"/>
    </location>
</feature>
<feature type="domain" description="Bms1-type G" evidence="6">
    <location>
        <begin position="118"/>
        <end position="283"/>
    </location>
</feature>
<keyword evidence="3" id="KW-0539">Nucleus</keyword>
<protein>
    <submittedName>
        <fullName evidence="7">Ribosome biogenesis protein BMS1/ PrerRNA processing essential GTPase</fullName>
    </submittedName>
</protein>
<dbReference type="GO" id="GO:0005525">
    <property type="term" value="F:GTP binding"/>
    <property type="evidence" value="ECO:0007669"/>
    <property type="project" value="TreeGrafter"/>
</dbReference>
<dbReference type="GO" id="GO:0003924">
    <property type="term" value="F:GTPase activity"/>
    <property type="evidence" value="ECO:0007669"/>
    <property type="project" value="TreeGrafter"/>
</dbReference>
<feature type="compositionally biased region" description="Basic residues" evidence="5">
    <location>
        <begin position="45"/>
        <end position="60"/>
    </location>
</feature>
<dbReference type="PANTHER" id="PTHR12858">
    <property type="entry name" value="RIBOSOME BIOGENESIS PROTEIN"/>
    <property type="match status" value="1"/>
</dbReference>
<feature type="compositionally biased region" description="Low complexity" evidence="5">
    <location>
        <begin position="547"/>
        <end position="565"/>
    </location>
</feature>
<organism evidence="7 8">
    <name type="scientific">Giardia duodenalis assemblage B</name>
    <dbReference type="NCBI Taxonomy" id="1394984"/>
    <lineage>
        <taxon>Eukaryota</taxon>
        <taxon>Metamonada</taxon>
        <taxon>Diplomonadida</taxon>
        <taxon>Hexamitidae</taxon>
        <taxon>Giardiinae</taxon>
        <taxon>Giardia</taxon>
    </lineage>
</organism>